<accession>A0ABN8XS43</accession>
<dbReference type="Proteomes" id="UP001176941">
    <property type="component" value="Chromosome 1"/>
</dbReference>
<evidence type="ECO:0000256" key="1">
    <source>
        <dbReference type="SAM" id="MobiDB-lite"/>
    </source>
</evidence>
<keyword evidence="3" id="KW-1185">Reference proteome</keyword>
<protein>
    <submittedName>
        <fullName evidence="2">Uncharacterized protein</fullName>
    </submittedName>
</protein>
<feature type="compositionally biased region" description="Basic residues" evidence="1">
    <location>
        <begin position="71"/>
        <end position="82"/>
    </location>
</feature>
<dbReference type="EMBL" id="OX459937">
    <property type="protein sequence ID" value="CAI9152194.1"/>
    <property type="molecule type" value="Genomic_DNA"/>
</dbReference>
<feature type="region of interest" description="Disordered" evidence="1">
    <location>
        <begin position="1"/>
        <end position="47"/>
    </location>
</feature>
<proteinExistence type="predicted"/>
<name>A0ABN8XS43_RANTA</name>
<sequence>MRDPRRTGRGVTCQSARRLPRGRFLSRLPPRPGGRGRPGRYRAGEGPGRFRICRESLCLGPAPLLPAGCPRSRRLGGSRRPTHFVSPVQLTTRRTPKSLKSDALESL</sequence>
<feature type="region of interest" description="Disordered" evidence="1">
    <location>
        <begin position="70"/>
        <end position="107"/>
    </location>
</feature>
<reference evidence="2" key="1">
    <citation type="submission" date="2023-04" db="EMBL/GenBank/DDBJ databases">
        <authorList>
            <consortium name="ELIXIR-Norway"/>
        </authorList>
    </citation>
    <scope>NUCLEOTIDE SEQUENCE [LARGE SCALE GENOMIC DNA]</scope>
</reference>
<gene>
    <name evidence="2" type="ORF">MRATA1EN1_LOCUS1156</name>
</gene>
<organism evidence="2 3">
    <name type="scientific">Rangifer tarandus platyrhynchus</name>
    <name type="common">Svalbard reindeer</name>
    <dbReference type="NCBI Taxonomy" id="3082113"/>
    <lineage>
        <taxon>Eukaryota</taxon>
        <taxon>Metazoa</taxon>
        <taxon>Chordata</taxon>
        <taxon>Craniata</taxon>
        <taxon>Vertebrata</taxon>
        <taxon>Euteleostomi</taxon>
        <taxon>Mammalia</taxon>
        <taxon>Eutheria</taxon>
        <taxon>Laurasiatheria</taxon>
        <taxon>Artiodactyla</taxon>
        <taxon>Ruminantia</taxon>
        <taxon>Pecora</taxon>
        <taxon>Cervidae</taxon>
        <taxon>Odocoileinae</taxon>
        <taxon>Rangifer</taxon>
    </lineage>
</organism>
<evidence type="ECO:0000313" key="2">
    <source>
        <dbReference type="EMBL" id="CAI9152194.1"/>
    </source>
</evidence>
<evidence type="ECO:0000313" key="3">
    <source>
        <dbReference type="Proteomes" id="UP001176941"/>
    </source>
</evidence>